<evidence type="ECO:0008006" key="3">
    <source>
        <dbReference type="Google" id="ProtNLM"/>
    </source>
</evidence>
<name>A0AAD1N125_MYCMB</name>
<keyword evidence="2" id="KW-1185">Reference proteome</keyword>
<gene>
    <name evidence="1" type="ORF">MMON_37670</name>
</gene>
<dbReference type="Proteomes" id="UP000466039">
    <property type="component" value="Chromosome"/>
</dbReference>
<evidence type="ECO:0000313" key="2">
    <source>
        <dbReference type="Proteomes" id="UP000466039"/>
    </source>
</evidence>
<accession>A0AAD1N125</accession>
<proteinExistence type="predicted"/>
<dbReference type="EMBL" id="AP022617">
    <property type="protein sequence ID" value="BBZ62466.1"/>
    <property type="molecule type" value="Genomic_DNA"/>
</dbReference>
<reference evidence="1 2" key="1">
    <citation type="journal article" date="2019" name="Emerg. Microbes Infect.">
        <title>Comprehensive subspecies identification of 175 nontuberculous mycobacteria species based on 7547 genomic profiles.</title>
        <authorList>
            <person name="Matsumoto Y."/>
            <person name="Kinjo T."/>
            <person name="Motooka D."/>
            <person name="Nabeya D."/>
            <person name="Jung N."/>
            <person name="Uechi K."/>
            <person name="Horii T."/>
            <person name="Iida T."/>
            <person name="Fujita J."/>
            <person name="Nakamura S."/>
        </authorList>
    </citation>
    <scope>NUCLEOTIDE SEQUENCE [LARGE SCALE GENOMIC DNA]</scope>
    <source>
        <strain evidence="1 2">JCM 15658</strain>
    </source>
</reference>
<evidence type="ECO:0000313" key="1">
    <source>
        <dbReference type="EMBL" id="BBZ62466.1"/>
    </source>
</evidence>
<dbReference type="AlphaFoldDB" id="A0AAD1N125"/>
<dbReference type="RefSeq" id="WP_083044913.1">
    <property type="nucleotide sequence ID" value="NZ_AP022617.1"/>
</dbReference>
<organism evidence="1 2">
    <name type="scientific">Mycolicibacterium monacense</name>
    <name type="common">Mycobacterium monacense</name>
    <dbReference type="NCBI Taxonomy" id="85693"/>
    <lineage>
        <taxon>Bacteria</taxon>
        <taxon>Bacillati</taxon>
        <taxon>Actinomycetota</taxon>
        <taxon>Actinomycetes</taxon>
        <taxon>Mycobacteriales</taxon>
        <taxon>Mycobacteriaceae</taxon>
        <taxon>Mycolicibacterium</taxon>
    </lineage>
</organism>
<protein>
    <recommendedName>
        <fullName evidence="3">AbiEi antitoxin C-terminal domain-containing protein</fullName>
    </recommendedName>
</protein>
<sequence>MHPIVGSEEMAAGRLTRAALRWNYTAIHPNIYLPKDAPRTPNARILSAYLWTGRKGIIAGRAAAREHGVYWALTTHDVDVIAKHRRPVPGVEIHDERIGQDEISGGEPLLTSPARTALDIGRRLPRAEALTVLDALAAQTGVTVAEVQELAARYPGMRGIPAAREVVNLMDAGSGSREETLLRLSLVDYGLPRPTTDIVLEDKHWSARIAMGWEWARVGVSFDPGGSRDVYSDVQRLNTDELVQRLGWLHIRAHPQRVPQLVRFQVREALLSRGYRRRQWLLTRAAAMR</sequence>